<dbReference type="RefSeq" id="WP_108827471.1">
    <property type="nucleotide sequence ID" value="NZ_OMOR01000001.1"/>
</dbReference>
<evidence type="ECO:0000313" key="1">
    <source>
        <dbReference type="EMBL" id="SPH20226.1"/>
    </source>
</evidence>
<name>A0A2R8BAX2_9RHOB</name>
<dbReference type="EMBL" id="OMOR01000001">
    <property type="protein sequence ID" value="SPH20226.1"/>
    <property type="molecule type" value="Genomic_DNA"/>
</dbReference>
<dbReference type="PROSITE" id="PS51257">
    <property type="entry name" value="PROKAR_LIPOPROTEIN"/>
    <property type="match status" value="1"/>
</dbReference>
<evidence type="ECO:0000313" key="2">
    <source>
        <dbReference type="Proteomes" id="UP000244880"/>
    </source>
</evidence>
<protein>
    <recommendedName>
        <fullName evidence="3">Lipoprotein</fullName>
    </recommendedName>
</protein>
<sequence length="127" mass="13362">MILKIQPALAKNIAIKQAMAVAGIGLLLSGCVHVPKGELTEESYFPPLGLGQEAAALDARRSQHYTTSGAPHTVRVTAPVANAEVPLDEVVFEDAAAFQTHSQTILPTSNTSAAPFRGASYTALTRH</sequence>
<organism evidence="1 2">
    <name type="scientific">Ascidiaceihabitans donghaensis</name>
    <dbReference type="NCBI Taxonomy" id="1510460"/>
    <lineage>
        <taxon>Bacteria</taxon>
        <taxon>Pseudomonadati</taxon>
        <taxon>Pseudomonadota</taxon>
        <taxon>Alphaproteobacteria</taxon>
        <taxon>Rhodobacterales</taxon>
        <taxon>Paracoccaceae</taxon>
        <taxon>Ascidiaceihabitans</taxon>
    </lineage>
</organism>
<gene>
    <name evidence="1" type="ORF">ASD8599_00965</name>
</gene>
<proteinExistence type="predicted"/>
<keyword evidence="2" id="KW-1185">Reference proteome</keyword>
<dbReference type="Proteomes" id="UP000244880">
    <property type="component" value="Unassembled WGS sequence"/>
</dbReference>
<reference evidence="1 2" key="1">
    <citation type="submission" date="2018-03" db="EMBL/GenBank/DDBJ databases">
        <authorList>
            <person name="Keele B.F."/>
        </authorList>
    </citation>
    <scope>NUCLEOTIDE SEQUENCE [LARGE SCALE GENOMIC DNA]</scope>
    <source>
        <strain evidence="1 2">CECT 8599</strain>
    </source>
</reference>
<dbReference type="AlphaFoldDB" id="A0A2R8BAX2"/>
<evidence type="ECO:0008006" key="3">
    <source>
        <dbReference type="Google" id="ProtNLM"/>
    </source>
</evidence>
<accession>A0A2R8BAX2</accession>